<name>A0A941ANN8_9BACI</name>
<proteinExistence type="predicted"/>
<reference evidence="1" key="1">
    <citation type="submission" date="2021-03" db="EMBL/GenBank/DDBJ databases">
        <title>Bacillus suaedae sp. nov., isolated from Suaeda aralocaspica.</title>
        <authorList>
            <person name="Lei R.F.R."/>
        </authorList>
    </citation>
    <scope>NUCLEOTIDE SEQUENCE</scope>
    <source>
        <strain evidence="1">YZJH907-2</strain>
    </source>
</reference>
<evidence type="ECO:0000313" key="1">
    <source>
        <dbReference type="EMBL" id="MBP3951850.1"/>
    </source>
</evidence>
<gene>
    <name evidence="1" type="ORF">J7W16_11975</name>
</gene>
<sequence>MEMNKETTRKQKQPGVLKCILIEIRDSIIFEIIWSIVTFIPRTIIRVIRNMN</sequence>
<evidence type="ECO:0000313" key="2">
    <source>
        <dbReference type="Proteomes" id="UP000678228"/>
    </source>
</evidence>
<accession>A0A941ANN8</accession>
<dbReference type="RefSeq" id="WP_210597536.1">
    <property type="nucleotide sequence ID" value="NZ_JAGKSQ010000004.1"/>
</dbReference>
<comment type="caution">
    <text evidence="1">The sequence shown here is derived from an EMBL/GenBank/DDBJ whole genome shotgun (WGS) entry which is preliminary data.</text>
</comment>
<protein>
    <submittedName>
        <fullName evidence="1">Uncharacterized protein</fullName>
    </submittedName>
</protein>
<keyword evidence="2" id="KW-1185">Reference proteome</keyword>
<dbReference type="EMBL" id="JAGKSQ010000004">
    <property type="protein sequence ID" value="MBP3951850.1"/>
    <property type="molecule type" value="Genomic_DNA"/>
</dbReference>
<organism evidence="1 2">
    <name type="scientific">Halalkalibacter suaedae</name>
    <dbReference type="NCBI Taxonomy" id="2822140"/>
    <lineage>
        <taxon>Bacteria</taxon>
        <taxon>Bacillati</taxon>
        <taxon>Bacillota</taxon>
        <taxon>Bacilli</taxon>
        <taxon>Bacillales</taxon>
        <taxon>Bacillaceae</taxon>
        <taxon>Halalkalibacter</taxon>
    </lineage>
</organism>
<dbReference type="Proteomes" id="UP000678228">
    <property type="component" value="Unassembled WGS sequence"/>
</dbReference>
<dbReference type="AlphaFoldDB" id="A0A941ANN8"/>